<keyword evidence="14" id="KW-0576">Peroxisome</keyword>
<dbReference type="GO" id="GO:0061630">
    <property type="term" value="F:ubiquitin protein ligase activity"/>
    <property type="evidence" value="ECO:0007669"/>
    <property type="project" value="UniProtKB-EC"/>
</dbReference>
<keyword evidence="13" id="KW-0472">Membrane</keyword>
<dbReference type="SUPFAM" id="SSF57850">
    <property type="entry name" value="RING/U-box"/>
    <property type="match status" value="1"/>
</dbReference>
<dbReference type="RefSeq" id="XP_040723100.1">
    <property type="nucleotide sequence ID" value="XM_040865984.1"/>
</dbReference>
<sequence>MRVNQLDSQLLDQELFSLLALNVESATSLFPSKDRYNTVFKTALRALIWKIGIWDHGATYGSEMQSLRYLNLTRNKKLVLGAITIFGPWLQERIGGELNGRWRKIVSQLEAAYELCALLNFVSYIAGARYDSLLHRILKVQLKPKSAAYRAVSFEFLNRQLVWSQFTEFLLVFLPLINLPRLKQKLTSYLPRTESQSLSFLPQKVCAICYNEGLEDADVVNPYQADCGDIYCYGCIMSQLRLSEGEGWPCLRCASIIKTAGPWAELPGSGPVLSQIDEKADEDAASIPDSEEGLDDEEGNVSENSLEIDEDESDSNEIDATETESYTSSASSKSP</sequence>
<dbReference type="EC" id="2.3.2.36" evidence="17"/>
<protein>
    <recommendedName>
        <fullName evidence="17">RING-type E3 ubiquitin transferase (cysteine targeting)</fullName>
        <ecNumber evidence="17">2.3.2.36</ecNumber>
    </recommendedName>
    <alternativeName>
        <fullName evidence="15">Peroxin-2</fullName>
    </alternativeName>
</protein>
<dbReference type="PANTHER" id="PTHR48178">
    <property type="entry name" value="PEROXISOME BIOGENESIS FACTOR 2"/>
    <property type="match status" value="1"/>
</dbReference>
<evidence type="ECO:0000256" key="4">
    <source>
        <dbReference type="ARBA" id="ARBA00022448"/>
    </source>
</evidence>
<dbReference type="Proteomes" id="UP000193685">
    <property type="component" value="Unassembled WGS sequence"/>
</dbReference>
<evidence type="ECO:0000256" key="6">
    <source>
        <dbReference type="ARBA" id="ARBA00022692"/>
    </source>
</evidence>
<accession>A0A1Y2F445</accession>
<dbReference type="STRING" id="56484.A0A1Y2F445"/>
<keyword evidence="7" id="KW-0479">Metal-binding</keyword>
<comment type="catalytic activity">
    <reaction evidence="16">
        <text>[E2 ubiquitin-conjugating enzyme]-S-ubiquitinyl-L-cysteine + [acceptor protein]-L-cysteine = [E2 ubiquitin-conjugating enzyme]-L-cysteine + [acceptor protein]-S-ubiquitinyl-L-cysteine.</text>
        <dbReference type="EC" id="2.3.2.36"/>
    </reaction>
</comment>
<dbReference type="InterPro" id="IPR006845">
    <property type="entry name" value="Pex_N"/>
</dbReference>
<proteinExistence type="inferred from homology"/>
<keyword evidence="6" id="KW-0812">Transmembrane</keyword>
<evidence type="ECO:0000256" key="16">
    <source>
        <dbReference type="ARBA" id="ARBA00034438"/>
    </source>
</evidence>
<comment type="subcellular location">
    <subcellularLocation>
        <location evidence="1">Peroxisome membrane</location>
        <topology evidence="1">Multi-pass membrane protein</topology>
    </subcellularLocation>
</comment>
<dbReference type="GO" id="GO:0016562">
    <property type="term" value="P:protein import into peroxisome matrix, receptor recycling"/>
    <property type="evidence" value="ECO:0007669"/>
    <property type="project" value="UniProtKB-ARBA"/>
</dbReference>
<dbReference type="Pfam" id="PF04757">
    <property type="entry name" value="Pex2_Pex12"/>
    <property type="match status" value="1"/>
</dbReference>
<evidence type="ECO:0000256" key="3">
    <source>
        <dbReference type="ARBA" id="ARBA00008704"/>
    </source>
</evidence>
<keyword evidence="11" id="KW-0653">Protein transport</keyword>
<comment type="caution">
    <text evidence="20">The sequence shown here is derived from an EMBL/GenBank/DDBJ whole genome shotgun (WGS) entry which is preliminary data.</text>
</comment>
<evidence type="ECO:0000256" key="7">
    <source>
        <dbReference type="ARBA" id="ARBA00022723"/>
    </source>
</evidence>
<evidence type="ECO:0000313" key="20">
    <source>
        <dbReference type="EMBL" id="ORY77715.1"/>
    </source>
</evidence>
<dbReference type="EMBL" id="MCFI01000019">
    <property type="protein sequence ID" value="ORY77715.1"/>
    <property type="molecule type" value="Genomic_DNA"/>
</dbReference>
<dbReference type="GO" id="GO:0008270">
    <property type="term" value="F:zinc ion binding"/>
    <property type="evidence" value="ECO:0007669"/>
    <property type="project" value="UniProtKB-KW"/>
</dbReference>
<dbReference type="OMA" id="WHGLMEL"/>
<keyword evidence="4" id="KW-0813">Transport</keyword>
<keyword evidence="9" id="KW-0833">Ubl conjugation pathway</keyword>
<evidence type="ECO:0000256" key="10">
    <source>
        <dbReference type="ARBA" id="ARBA00022833"/>
    </source>
</evidence>
<evidence type="ECO:0000256" key="8">
    <source>
        <dbReference type="ARBA" id="ARBA00022771"/>
    </source>
</evidence>
<keyword evidence="5" id="KW-0808">Transferase</keyword>
<keyword evidence="10" id="KW-0862">Zinc</keyword>
<dbReference type="PANTHER" id="PTHR48178:SF1">
    <property type="entry name" value="PEROXISOME BIOGENESIS FACTOR 2"/>
    <property type="match status" value="1"/>
</dbReference>
<feature type="compositionally biased region" description="Acidic residues" evidence="18">
    <location>
        <begin position="279"/>
        <end position="322"/>
    </location>
</feature>
<evidence type="ECO:0000256" key="17">
    <source>
        <dbReference type="ARBA" id="ARBA00034523"/>
    </source>
</evidence>
<comment type="similarity">
    <text evidence="3">Belongs to the pex2/pex10/pex12 family.</text>
</comment>
<keyword evidence="8" id="KW-0863">Zinc-finger</keyword>
<evidence type="ECO:0000256" key="11">
    <source>
        <dbReference type="ARBA" id="ARBA00022927"/>
    </source>
</evidence>
<feature type="region of interest" description="Disordered" evidence="18">
    <location>
        <begin position="268"/>
        <end position="335"/>
    </location>
</feature>
<feature type="domain" description="Pex N-terminal" evidence="19">
    <location>
        <begin position="12"/>
        <end position="191"/>
    </location>
</feature>
<keyword evidence="12" id="KW-1133">Transmembrane helix</keyword>
<evidence type="ECO:0000256" key="15">
    <source>
        <dbReference type="ARBA" id="ARBA00032511"/>
    </source>
</evidence>
<dbReference type="AlphaFoldDB" id="A0A1Y2F445"/>
<dbReference type="GeneID" id="63782583"/>
<evidence type="ECO:0000256" key="2">
    <source>
        <dbReference type="ARBA" id="ARBA00004906"/>
    </source>
</evidence>
<evidence type="ECO:0000256" key="1">
    <source>
        <dbReference type="ARBA" id="ARBA00004585"/>
    </source>
</evidence>
<dbReference type="GO" id="GO:0005778">
    <property type="term" value="C:peroxisomal membrane"/>
    <property type="evidence" value="ECO:0007669"/>
    <property type="project" value="UniProtKB-SubCell"/>
</dbReference>
<reference evidence="20 21" key="1">
    <citation type="submission" date="2016-07" db="EMBL/GenBank/DDBJ databases">
        <title>Pervasive Adenine N6-methylation of Active Genes in Fungi.</title>
        <authorList>
            <consortium name="DOE Joint Genome Institute"/>
            <person name="Mondo S.J."/>
            <person name="Dannebaum R.O."/>
            <person name="Kuo R.C."/>
            <person name="Labutti K."/>
            <person name="Haridas S."/>
            <person name="Kuo A."/>
            <person name="Salamov A."/>
            <person name="Ahrendt S.R."/>
            <person name="Lipzen A."/>
            <person name="Sullivan W."/>
            <person name="Andreopoulos W.B."/>
            <person name="Clum A."/>
            <person name="Lindquist E."/>
            <person name="Daum C."/>
            <person name="Ramamoorthy G.K."/>
            <person name="Gryganskyi A."/>
            <person name="Culley D."/>
            <person name="Magnuson J.K."/>
            <person name="James T.Y."/>
            <person name="O'Malley M.A."/>
            <person name="Stajich J.E."/>
            <person name="Spatafora J.W."/>
            <person name="Visel A."/>
            <person name="Grigoriev I.V."/>
        </authorList>
    </citation>
    <scope>NUCLEOTIDE SEQUENCE [LARGE SCALE GENOMIC DNA]</scope>
    <source>
        <strain evidence="20 21">12-1054</strain>
    </source>
</reference>
<name>A0A1Y2F445_PROLT</name>
<feature type="compositionally biased region" description="Low complexity" evidence="18">
    <location>
        <begin position="323"/>
        <end position="335"/>
    </location>
</feature>
<evidence type="ECO:0000256" key="5">
    <source>
        <dbReference type="ARBA" id="ARBA00022679"/>
    </source>
</evidence>
<comment type="pathway">
    <text evidence="2">Protein modification; protein ubiquitination.</text>
</comment>
<dbReference type="GO" id="GO:0016567">
    <property type="term" value="P:protein ubiquitination"/>
    <property type="evidence" value="ECO:0007669"/>
    <property type="project" value="UniProtKB-ARBA"/>
</dbReference>
<evidence type="ECO:0000256" key="9">
    <source>
        <dbReference type="ARBA" id="ARBA00022786"/>
    </source>
</evidence>
<evidence type="ECO:0000256" key="14">
    <source>
        <dbReference type="ARBA" id="ARBA00023140"/>
    </source>
</evidence>
<evidence type="ECO:0000256" key="18">
    <source>
        <dbReference type="SAM" id="MobiDB-lite"/>
    </source>
</evidence>
<evidence type="ECO:0000256" key="13">
    <source>
        <dbReference type="ARBA" id="ARBA00023136"/>
    </source>
</evidence>
<evidence type="ECO:0000313" key="21">
    <source>
        <dbReference type="Proteomes" id="UP000193685"/>
    </source>
</evidence>
<organism evidence="20 21">
    <name type="scientific">Protomyces lactucae-debilis</name>
    <dbReference type="NCBI Taxonomy" id="2754530"/>
    <lineage>
        <taxon>Eukaryota</taxon>
        <taxon>Fungi</taxon>
        <taxon>Dikarya</taxon>
        <taxon>Ascomycota</taxon>
        <taxon>Taphrinomycotina</taxon>
        <taxon>Taphrinomycetes</taxon>
        <taxon>Taphrinales</taxon>
        <taxon>Protomycetaceae</taxon>
        <taxon>Protomyces</taxon>
    </lineage>
</organism>
<keyword evidence="21" id="KW-1185">Reference proteome</keyword>
<gene>
    <name evidence="20" type="ORF">BCR37DRAFT_119878</name>
</gene>
<dbReference type="OrthoDB" id="1701437at2759"/>
<dbReference type="InterPro" id="IPR025654">
    <property type="entry name" value="PEX2/10"/>
</dbReference>
<evidence type="ECO:0000259" key="19">
    <source>
        <dbReference type="Pfam" id="PF04757"/>
    </source>
</evidence>
<evidence type="ECO:0000256" key="12">
    <source>
        <dbReference type="ARBA" id="ARBA00022989"/>
    </source>
</evidence>